<organism evidence="2 3">
    <name type="scientific">Spizellomyces punctatus (strain DAOM BR117)</name>
    <dbReference type="NCBI Taxonomy" id="645134"/>
    <lineage>
        <taxon>Eukaryota</taxon>
        <taxon>Fungi</taxon>
        <taxon>Fungi incertae sedis</taxon>
        <taxon>Chytridiomycota</taxon>
        <taxon>Chytridiomycota incertae sedis</taxon>
        <taxon>Chytridiomycetes</taxon>
        <taxon>Spizellomycetales</taxon>
        <taxon>Spizellomycetaceae</taxon>
        <taxon>Spizellomyces</taxon>
    </lineage>
</organism>
<protein>
    <recommendedName>
        <fullName evidence="1">PRISE-like Rossmann-fold domain-containing protein</fullName>
    </recommendedName>
</protein>
<dbReference type="InterPro" id="IPR036291">
    <property type="entry name" value="NAD(P)-bd_dom_sf"/>
</dbReference>
<dbReference type="InParanoid" id="A0A0L0HRT1"/>
<dbReference type="RefSeq" id="XP_016611608.1">
    <property type="nucleotide sequence ID" value="XM_016749367.1"/>
</dbReference>
<dbReference type="SUPFAM" id="SSF51735">
    <property type="entry name" value="NAD(P)-binding Rossmann-fold domains"/>
    <property type="match status" value="1"/>
</dbReference>
<dbReference type="Proteomes" id="UP000053201">
    <property type="component" value="Unassembled WGS sequence"/>
</dbReference>
<dbReference type="EMBL" id="KQ257451">
    <property type="protein sequence ID" value="KND03569.1"/>
    <property type="molecule type" value="Genomic_DNA"/>
</dbReference>
<dbReference type="InterPro" id="IPR055222">
    <property type="entry name" value="PRISE-like_Rossmann-fold"/>
</dbReference>
<dbReference type="PANTHER" id="PTHR32487:SF0">
    <property type="entry name" value="3-OXO-DELTA(4,5)-STEROID 5-BETA-REDUCTASE"/>
    <property type="match status" value="1"/>
</dbReference>
<accession>A0A0L0HRT1</accession>
<dbReference type="CDD" id="cd08948">
    <property type="entry name" value="5beta-POR_like_SDR_a"/>
    <property type="match status" value="1"/>
</dbReference>
<dbReference type="GeneID" id="27684735"/>
<dbReference type="OMA" id="FGTWIDK"/>
<dbReference type="AlphaFoldDB" id="A0A0L0HRT1"/>
<gene>
    <name evidence="2" type="ORF">SPPG_01044</name>
</gene>
<dbReference type="FunCoup" id="A0A0L0HRT1">
    <property type="interactions" value="15"/>
</dbReference>
<evidence type="ECO:0000313" key="2">
    <source>
        <dbReference type="EMBL" id="KND03569.1"/>
    </source>
</evidence>
<feature type="domain" description="PRISE-like Rossmann-fold" evidence="1">
    <location>
        <begin position="4"/>
        <end position="322"/>
    </location>
</feature>
<dbReference type="VEuPathDB" id="FungiDB:SPPG_01044"/>
<sequence>MPSAIVFGANGISGTAMLQALVAQEPAQFSKIVAISRRPPQINLDDPRIHFVSIDILNSSLNEIIKKMRDAGTQDASHAFHYTYIAKNDEEELTEVNKELFHKALEATAAVAKDLKCFLLQTGYKYYGVHKGGKYLAPIPFKEDAPRHEGLNFYYVQEDMLKEAAEKHNWKWIVTRPNFIIGVTKGNFMNLAVTLALYAVLRKELGQPFTFPGNQIMYDNIVDHSAAINNARFQLWCGENLEKTGNRAFNIHDGDKIRFRDVWPKIANYFGLSLPSEAEFFTIPKPKPGEIALQLSVEEYAKDKHDLWRKISQKYGLDESAFNYATWDFADFATGRTWPDDGDMSRAREAGWTTTVDSFEMYKEVFEKMKRLQMIPKY</sequence>
<dbReference type="eggNOG" id="ENOG502QSRH">
    <property type="taxonomic scope" value="Eukaryota"/>
</dbReference>
<evidence type="ECO:0000313" key="3">
    <source>
        <dbReference type="Proteomes" id="UP000053201"/>
    </source>
</evidence>
<name>A0A0L0HRT1_SPIPD</name>
<dbReference type="PANTHER" id="PTHR32487">
    <property type="entry name" value="3-OXO-DELTA(4,5)-STEROID 5-BETA-REDUCTASE"/>
    <property type="match status" value="1"/>
</dbReference>
<proteinExistence type="predicted"/>
<keyword evidence="3" id="KW-1185">Reference proteome</keyword>
<dbReference type="OrthoDB" id="1731983at2759"/>
<dbReference type="Gene3D" id="3.40.50.720">
    <property type="entry name" value="NAD(P)-binding Rossmann-like Domain"/>
    <property type="match status" value="1"/>
</dbReference>
<dbReference type="Pfam" id="PF22917">
    <property type="entry name" value="PRISE"/>
    <property type="match status" value="1"/>
</dbReference>
<dbReference type="STRING" id="645134.A0A0L0HRT1"/>
<reference evidence="2 3" key="1">
    <citation type="submission" date="2009-08" db="EMBL/GenBank/DDBJ databases">
        <title>The Genome Sequence of Spizellomyces punctatus strain DAOM BR117.</title>
        <authorList>
            <consortium name="The Broad Institute Genome Sequencing Platform"/>
            <person name="Russ C."/>
            <person name="Cuomo C."/>
            <person name="Shea T."/>
            <person name="Young S.K."/>
            <person name="Zeng Q."/>
            <person name="Koehrsen M."/>
            <person name="Haas B."/>
            <person name="Borodovsky M."/>
            <person name="Guigo R."/>
            <person name="Alvarado L."/>
            <person name="Berlin A."/>
            <person name="Bochicchio J."/>
            <person name="Borenstein D."/>
            <person name="Chapman S."/>
            <person name="Chen Z."/>
            <person name="Engels R."/>
            <person name="Freedman E."/>
            <person name="Gellesch M."/>
            <person name="Goldberg J."/>
            <person name="Griggs A."/>
            <person name="Gujja S."/>
            <person name="Heiman D."/>
            <person name="Hepburn T."/>
            <person name="Howarth C."/>
            <person name="Jen D."/>
            <person name="Larson L."/>
            <person name="Lewis B."/>
            <person name="Mehta T."/>
            <person name="Park D."/>
            <person name="Pearson M."/>
            <person name="Roberts A."/>
            <person name="Saif S."/>
            <person name="Shenoy N."/>
            <person name="Sisk P."/>
            <person name="Stolte C."/>
            <person name="Sykes S."/>
            <person name="Thomson T."/>
            <person name="Walk T."/>
            <person name="White J."/>
            <person name="Yandava C."/>
            <person name="Burger G."/>
            <person name="Gray M.W."/>
            <person name="Holland P.W.H."/>
            <person name="King N."/>
            <person name="Lang F.B.F."/>
            <person name="Roger A.J."/>
            <person name="Ruiz-Trillo I."/>
            <person name="Lander E."/>
            <person name="Nusbaum C."/>
        </authorList>
    </citation>
    <scope>NUCLEOTIDE SEQUENCE [LARGE SCALE GENOMIC DNA]</scope>
    <source>
        <strain evidence="2 3">DAOM BR117</strain>
    </source>
</reference>
<evidence type="ECO:0000259" key="1">
    <source>
        <dbReference type="Pfam" id="PF22917"/>
    </source>
</evidence>